<protein>
    <recommendedName>
        <fullName evidence="3">Phytanoyl-CoA dioxygenase</fullName>
    </recommendedName>
</protein>
<evidence type="ECO:0008006" key="3">
    <source>
        <dbReference type="Google" id="ProtNLM"/>
    </source>
</evidence>
<gene>
    <name evidence="1" type="ORF">FHS31_003057</name>
</gene>
<dbReference type="Gene3D" id="2.60.120.620">
    <property type="entry name" value="q2cbj1_9rhob like domain"/>
    <property type="match status" value="1"/>
</dbReference>
<dbReference type="RefSeq" id="WP_167075048.1">
    <property type="nucleotide sequence ID" value="NZ_JAAOZC010000011.1"/>
</dbReference>
<organism evidence="1 2">
    <name type="scientific">Sphingomonas vulcanisoli</name>
    <dbReference type="NCBI Taxonomy" id="1658060"/>
    <lineage>
        <taxon>Bacteria</taxon>
        <taxon>Pseudomonadati</taxon>
        <taxon>Pseudomonadota</taxon>
        <taxon>Alphaproteobacteria</taxon>
        <taxon>Sphingomonadales</taxon>
        <taxon>Sphingomonadaceae</taxon>
        <taxon>Sphingomonas</taxon>
    </lineage>
</organism>
<proteinExistence type="predicted"/>
<name>A0ABX0TYC9_9SPHN</name>
<sequence>MSNSARVNPLRLLLGPLWVLQLFTGAKAFSDNPIIGSRRLNRWGLHAFRVRLAEGMADERRKRLTTLVSAKDAAAFARDGFVCVRDFLPAQVFAGLRDQVMAYEGPARETWQGDTITRRYAIDNAALEAIPTLRDLLDDRRWQGLLHFIASDRSQPLLYIQTILSHRFDADPDPQTKLHADTFHPTMKAWFFLTDVAEDQGPFTYVPGSHRATPARIAWEKQKSIVGPDLERLSARGSLRIEESELATLGLPAPSAFAVPGNTLVVADTHGFHARGPSVRPSVRVEIFAYGRRSPFLPWTGLNLLSLPGIAERRLPFFWWISDRFPKLLRRAWVPAGLKRPADP</sequence>
<accession>A0ABX0TYC9</accession>
<dbReference type="Proteomes" id="UP000727456">
    <property type="component" value="Unassembled WGS sequence"/>
</dbReference>
<evidence type="ECO:0000313" key="1">
    <source>
        <dbReference type="EMBL" id="NIJ09425.1"/>
    </source>
</evidence>
<dbReference type="EMBL" id="JAAOZC010000011">
    <property type="protein sequence ID" value="NIJ09425.1"/>
    <property type="molecule type" value="Genomic_DNA"/>
</dbReference>
<evidence type="ECO:0000313" key="2">
    <source>
        <dbReference type="Proteomes" id="UP000727456"/>
    </source>
</evidence>
<dbReference type="Pfam" id="PF05721">
    <property type="entry name" value="PhyH"/>
    <property type="match status" value="1"/>
</dbReference>
<dbReference type="SUPFAM" id="SSF51197">
    <property type="entry name" value="Clavaminate synthase-like"/>
    <property type="match status" value="1"/>
</dbReference>
<keyword evidence="2" id="KW-1185">Reference proteome</keyword>
<dbReference type="InterPro" id="IPR008775">
    <property type="entry name" value="Phytyl_CoA_dOase-like"/>
</dbReference>
<reference evidence="1 2" key="1">
    <citation type="submission" date="2020-03" db="EMBL/GenBank/DDBJ databases">
        <title>Genomic Encyclopedia of Type Strains, Phase III (KMG-III): the genomes of soil and plant-associated and newly described type strains.</title>
        <authorList>
            <person name="Whitman W."/>
        </authorList>
    </citation>
    <scope>NUCLEOTIDE SEQUENCE [LARGE SCALE GENOMIC DNA]</scope>
    <source>
        <strain evidence="1 2">CECT 8804</strain>
    </source>
</reference>
<comment type="caution">
    <text evidence="1">The sequence shown here is derived from an EMBL/GenBank/DDBJ whole genome shotgun (WGS) entry which is preliminary data.</text>
</comment>